<keyword evidence="4 7" id="KW-0812">Transmembrane</keyword>
<dbReference type="Proteomes" id="UP000294848">
    <property type="component" value="Unassembled WGS sequence"/>
</dbReference>
<dbReference type="AlphaFoldDB" id="A0A4R6H6W9"/>
<feature type="transmembrane region" description="Helical" evidence="9">
    <location>
        <begin position="12"/>
        <end position="30"/>
    </location>
</feature>
<comment type="similarity">
    <text evidence="2 7">Belongs to the ExbD/TolR family.</text>
</comment>
<keyword evidence="6 9" id="KW-0472">Membrane</keyword>
<evidence type="ECO:0000256" key="8">
    <source>
        <dbReference type="SAM" id="MobiDB-lite"/>
    </source>
</evidence>
<evidence type="ECO:0000256" key="4">
    <source>
        <dbReference type="ARBA" id="ARBA00022692"/>
    </source>
</evidence>
<gene>
    <name evidence="10" type="ORF">DET52_103255</name>
</gene>
<evidence type="ECO:0000313" key="10">
    <source>
        <dbReference type="EMBL" id="TDO03311.1"/>
    </source>
</evidence>
<accession>A0A4R6H6W9</accession>
<evidence type="ECO:0000256" key="5">
    <source>
        <dbReference type="ARBA" id="ARBA00022989"/>
    </source>
</evidence>
<dbReference type="PANTHER" id="PTHR30558:SF3">
    <property type="entry name" value="BIOPOLYMER TRANSPORT PROTEIN EXBD-RELATED"/>
    <property type="match status" value="1"/>
</dbReference>
<comment type="caution">
    <text evidence="10">The sequence shown here is derived from an EMBL/GenBank/DDBJ whole genome shotgun (WGS) entry which is preliminary data.</text>
</comment>
<feature type="region of interest" description="Disordered" evidence="8">
    <location>
        <begin position="36"/>
        <end position="55"/>
    </location>
</feature>
<evidence type="ECO:0000256" key="6">
    <source>
        <dbReference type="ARBA" id="ARBA00023136"/>
    </source>
</evidence>
<comment type="subcellular location">
    <subcellularLocation>
        <location evidence="1">Cell membrane</location>
        <topology evidence="1">Single-pass membrane protein</topology>
    </subcellularLocation>
    <subcellularLocation>
        <location evidence="7">Cell membrane</location>
        <topology evidence="7">Single-pass type II membrane protein</topology>
    </subcellularLocation>
</comment>
<dbReference type="InterPro" id="IPR003400">
    <property type="entry name" value="ExbD"/>
</dbReference>
<evidence type="ECO:0000313" key="11">
    <source>
        <dbReference type="Proteomes" id="UP000294848"/>
    </source>
</evidence>
<organism evidence="10 11">
    <name type="scientific">Sunxiuqinia elliptica</name>
    <dbReference type="NCBI Taxonomy" id="655355"/>
    <lineage>
        <taxon>Bacteria</taxon>
        <taxon>Pseudomonadati</taxon>
        <taxon>Bacteroidota</taxon>
        <taxon>Bacteroidia</taxon>
        <taxon>Marinilabiliales</taxon>
        <taxon>Prolixibacteraceae</taxon>
        <taxon>Sunxiuqinia</taxon>
    </lineage>
</organism>
<keyword evidence="7" id="KW-0813">Transport</keyword>
<keyword evidence="5 9" id="KW-1133">Transmembrane helix</keyword>
<proteinExistence type="inferred from homology"/>
<dbReference type="Pfam" id="PF02472">
    <property type="entry name" value="ExbD"/>
    <property type="match status" value="1"/>
</dbReference>
<evidence type="ECO:0000256" key="3">
    <source>
        <dbReference type="ARBA" id="ARBA00022475"/>
    </source>
</evidence>
<keyword evidence="7" id="KW-0653">Protein transport</keyword>
<reference evidence="10 11" key="1">
    <citation type="submission" date="2019-03" db="EMBL/GenBank/DDBJ databases">
        <title>Freshwater and sediment microbial communities from various areas in North America, analyzing microbe dynamics in response to fracking.</title>
        <authorList>
            <person name="Lamendella R."/>
        </authorList>
    </citation>
    <scope>NUCLEOTIDE SEQUENCE [LARGE SCALE GENOMIC DNA]</scope>
    <source>
        <strain evidence="10 11">114D</strain>
    </source>
</reference>
<evidence type="ECO:0000256" key="9">
    <source>
        <dbReference type="SAM" id="Phobius"/>
    </source>
</evidence>
<evidence type="ECO:0000256" key="7">
    <source>
        <dbReference type="RuleBase" id="RU003879"/>
    </source>
</evidence>
<dbReference type="PANTHER" id="PTHR30558">
    <property type="entry name" value="EXBD MEMBRANE COMPONENT OF PMF-DRIVEN MACROMOLECULE IMPORT SYSTEM"/>
    <property type="match status" value="1"/>
</dbReference>
<dbReference type="GO" id="GO:0022857">
    <property type="term" value="F:transmembrane transporter activity"/>
    <property type="evidence" value="ECO:0007669"/>
    <property type="project" value="InterPro"/>
</dbReference>
<protein>
    <submittedName>
        <fullName evidence="10">Biopolymer transport protein ExbD</fullName>
    </submittedName>
</protein>
<name>A0A4R6H6W9_9BACT</name>
<keyword evidence="3" id="KW-1003">Cell membrane</keyword>
<dbReference type="RefSeq" id="WP_133464664.1">
    <property type="nucleotide sequence ID" value="NZ_SNWI01000003.1"/>
</dbReference>
<dbReference type="OrthoDB" id="9801500at2"/>
<evidence type="ECO:0000256" key="1">
    <source>
        <dbReference type="ARBA" id="ARBA00004162"/>
    </source>
</evidence>
<dbReference type="GO" id="GO:0015031">
    <property type="term" value="P:protein transport"/>
    <property type="evidence" value="ECO:0007669"/>
    <property type="project" value="UniProtKB-KW"/>
</dbReference>
<sequence>MAKKVPEIPGSSLADIAFMLLIFFLVTTTMDVDSGLERRLPPMPPEEQEDDDTPPIKERNVFVVLVNANNQLLVEGEITNIDNLRDKAKEFMANPYNEETLPEKQMKEVDFFGPVEVTKGVISLRNDVGTQYGTYIAVQNELVGAINDLREDLAKQKFGKSFTKLDRDQQNAIKDIYPSRISEAEPKKVGGN</sequence>
<dbReference type="EMBL" id="SNWI01000003">
    <property type="protein sequence ID" value="TDO03311.1"/>
    <property type="molecule type" value="Genomic_DNA"/>
</dbReference>
<dbReference type="GO" id="GO:0005886">
    <property type="term" value="C:plasma membrane"/>
    <property type="evidence" value="ECO:0007669"/>
    <property type="project" value="UniProtKB-SubCell"/>
</dbReference>
<evidence type="ECO:0000256" key="2">
    <source>
        <dbReference type="ARBA" id="ARBA00005811"/>
    </source>
</evidence>